<name>A0A0E9RGU2_ANGAN</name>
<evidence type="ECO:0000313" key="1">
    <source>
        <dbReference type="EMBL" id="JAH28351.1"/>
    </source>
</evidence>
<dbReference type="EMBL" id="GBXM01080226">
    <property type="protein sequence ID" value="JAH28351.1"/>
    <property type="molecule type" value="Transcribed_RNA"/>
</dbReference>
<organism evidence="1">
    <name type="scientific">Anguilla anguilla</name>
    <name type="common">European freshwater eel</name>
    <name type="synonym">Muraena anguilla</name>
    <dbReference type="NCBI Taxonomy" id="7936"/>
    <lineage>
        <taxon>Eukaryota</taxon>
        <taxon>Metazoa</taxon>
        <taxon>Chordata</taxon>
        <taxon>Craniata</taxon>
        <taxon>Vertebrata</taxon>
        <taxon>Euteleostomi</taxon>
        <taxon>Actinopterygii</taxon>
        <taxon>Neopterygii</taxon>
        <taxon>Teleostei</taxon>
        <taxon>Anguilliformes</taxon>
        <taxon>Anguillidae</taxon>
        <taxon>Anguilla</taxon>
    </lineage>
</organism>
<reference evidence="1" key="2">
    <citation type="journal article" date="2015" name="Fish Shellfish Immunol.">
        <title>Early steps in the European eel (Anguilla anguilla)-Vibrio vulnificus interaction in the gills: Role of the RtxA13 toxin.</title>
        <authorList>
            <person name="Callol A."/>
            <person name="Pajuelo D."/>
            <person name="Ebbesson L."/>
            <person name="Teles M."/>
            <person name="MacKenzie S."/>
            <person name="Amaro C."/>
        </authorList>
    </citation>
    <scope>NUCLEOTIDE SEQUENCE</scope>
</reference>
<sequence length="12" mass="1246">MSATGCPAKHFP</sequence>
<reference evidence="1" key="1">
    <citation type="submission" date="2014-11" db="EMBL/GenBank/DDBJ databases">
        <authorList>
            <person name="Amaro Gonzalez C."/>
        </authorList>
    </citation>
    <scope>NUCLEOTIDE SEQUENCE</scope>
</reference>
<protein>
    <submittedName>
        <fullName evidence="1">Uncharacterized protein</fullName>
    </submittedName>
</protein>
<proteinExistence type="predicted"/>
<accession>A0A0E9RGU2</accession>